<feature type="region of interest" description="Disordered" evidence="1">
    <location>
        <begin position="1"/>
        <end position="23"/>
    </location>
</feature>
<comment type="caution">
    <text evidence="2">The sequence shown here is derived from an EMBL/GenBank/DDBJ whole genome shotgun (WGS) entry which is preliminary data.</text>
</comment>
<sequence>MSRARSNDALGVSNHPNVVTDPKRQEELISEFRRRVDYALESNAFWRETLGHPTNFNQSLSRLKEGLGDQCRSDSVEIRQHPEVEMAVAHFSKIAARKRTSVPDAVVTDKDTEAGVREALAVLKTPQGRPGDPILTHHVEGLMALIQEFLGKPVMMQREKNSIYDPQASNEAGELLLTWVRHMEPNVSVTTVVNIVRKARRHYAGKRMNFLDYFPFYGATADGATGEIKLQAGLRFEQLGWASPIYCP</sequence>
<dbReference type="EMBL" id="JBHSFZ010000043">
    <property type="protein sequence ID" value="MFC4595537.1"/>
    <property type="molecule type" value="Genomic_DNA"/>
</dbReference>
<evidence type="ECO:0000256" key="1">
    <source>
        <dbReference type="SAM" id="MobiDB-lite"/>
    </source>
</evidence>
<reference evidence="3" key="1">
    <citation type="journal article" date="2019" name="Int. J. Syst. Evol. Microbiol.">
        <title>The Global Catalogue of Microorganisms (GCM) 10K type strain sequencing project: providing services to taxonomists for standard genome sequencing and annotation.</title>
        <authorList>
            <consortium name="The Broad Institute Genomics Platform"/>
            <consortium name="The Broad Institute Genome Sequencing Center for Infectious Disease"/>
            <person name="Wu L."/>
            <person name="Ma J."/>
        </authorList>
    </citation>
    <scope>NUCLEOTIDE SEQUENCE [LARGE SCALE GENOMIC DNA]</scope>
    <source>
        <strain evidence="3">NBRC 103632</strain>
    </source>
</reference>
<accession>A0ABV9F3V7</accession>
<evidence type="ECO:0000313" key="2">
    <source>
        <dbReference type="EMBL" id="MFC4595537.1"/>
    </source>
</evidence>
<dbReference type="Proteomes" id="UP001595957">
    <property type="component" value="Unassembled WGS sequence"/>
</dbReference>
<evidence type="ECO:0000313" key="3">
    <source>
        <dbReference type="Proteomes" id="UP001595957"/>
    </source>
</evidence>
<proteinExistence type="predicted"/>
<gene>
    <name evidence="2" type="ORF">ACFO3E_15265</name>
</gene>
<dbReference type="RefSeq" id="WP_380805830.1">
    <property type="nucleotide sequence ID" value="NZ_JBHSFZ010000043.1"/>
</dbReference>
<keyword evidence="3" id="KW-1185">Reference proteome</keyword>
<protein>
    <submittedName>
        <fullName evidence="2">Uncharacterized protein</fullName>
    </submittedName>
</protein>
<name>A0ABV9F3V7_9SPHN</name>
<organism evidence="2 3">
    <name type="scientific">Sphingobium tyrosinilyticum</name>
    <dbReference type="NCBI Taxonomy" id="2715436"/>
    <lineage>
        <taxon>Bacteria</taxon>
        <taxon>Pseudomonadati</taxon>
        <taxon>Pseudomonadota</taxon>
        <taxon>Alphaproteobacteria</taxon>
        <taxon>Sphingomonadales</taxon>
        <taxon>Sphingomonadaceae</taxon>
        <taxon>Sphingobium</taxon>
    </lineage>
</organism>